<reference evidence="2" key="1">
    <citation type="submission" date="2011-08" db="EMBL/GenBank/DDBJ databases">
        <authorList>
            <person name="Rombauts S."/>
        </authorList>
    </citation>
    <scope>NUCLEOTIDE SEQUENCE</scope>
    <source>
        <strain evidence="2">London</strain>
    </source>
</reference>
<proteinExistence type="predicted"/>
<evidence type="ECO:0000313" key="2">
    <source>
        <dbReference type="Proteomes" id="UP000015104"/>
    </source>
</evidence>
<dbReference type="EnsemblMetazoa" id="tetur07g07710.1">
    <property type="protein sequence ID" value="tetur07g07710.1"/>
    <property type="gene ID" value="tetur07g07710"/>
</dbReference>
<evidence type="ECO:0000313" key="1">
    <source>
        <dbReference type="EnsemblMetazoa" id="tetur07g07710.1"/>
    </source>
</evidence>
<keyword evidence="2" id="KW-1185">Reference proteome</keyword>
<organism evidence="1 2">
    <name type="scientific">Tetranychus urticae</name>
    <name type="common">Two-spotted spider mite</name>
    <dbReference type="NCBI Taxonomy" id="32264"/>
    <lineage>
        <taxon>Eukaryota</taxon>
        <taxon>Metazoa</taxon>
        <taxon>Ecdysozoa</taxon>
        <taxon>Arthropoda</taxon>
        <taxon>Chelicerata</taxon>
        <taxon>Arachnida</taxon>
        <taxon>Acari</taxon>
        <taxon>Acariformes</taxon>
        <taxon>Trombidiformes</taxon>
        <taxon>Prostigmata</taxon>
        <taxon>Eleutherengona</taxon>
        <taxon>Raphignathae</taxon>
        <taxon>Tetranychoidea</taxon>
        <taxon>Tetranychidae</taxon>
        <taxon>Tetranychus</taxon>
    </lineage>
</organism>
<reference evidence="1" key="2">
    <citation type="submission" date="2015-06" db="UniProtKB">
        <authorList>
            <consortium name="EnsemblMetazoa"/>
        </authorList>
    </citation>
    <scope>IDENTIFICATION</scope>
</reference>
<name>T1KA92_TETUR</name>
<dbReference type="AlphaFoldDB" id="T1KA92"/>
<sequence length="100" mass="11409">MSRRSSRDRYLYCTCEVRCEQDGVEKDKIGKTQRPKKFPWGSITCEGRSKYKPVVDEVTGNVTTTFDVPDSHQLIWAKWMIDERPNGSYGTPVGVCTTTV</sequence>
<dbReference type="HOGENOM" id="CLU_2309540_0_0_1"/>
<dbReference type="EMBL" id="CAEY01001899">
    <property type="status" value="NOT_ANNOTATED_CDS"/>
    <property type="molecule type" value="Genomic_DNA"/>
</dbReference>
<protein>
    <submittedName>
        <fullName evidence="1">Uncharacterized protein</fullName>
    </submittedName>
</protein>
<accession>T1KA92</accession>
<dbReference type="Proteomes" id="UP000015104">
    <property type="component" value="Unassembled WGS sequence"/>
</dbReference>